<evidence type="ECO:0000256" key="1">
    <source>
        <dbReference type="ARBA" id="ARBA00007274"/>
    </source>
</evidence>
<dbReference type="Pfam" id="PF14602">
    <property type="entry name" value="Hexapep_2"/>
    <property type="match status" value="1"/>
</dbReference>
<organism evidence="2 3">
    <name type="scientific">Aquimarina amphilecti</name>
    <dbReference type="NCBI Taxonomy" id="1038014"/>
    <lineage>
        <taxon>Bacteria</taxon>
        <taxon>Pseudomonadati</taxon>
        <taxon>Bacteroidota</taxon>
        <taxon>Flavobacteriia</taxon>
        <taxon>Flavobacteriales</taxon>
        <taxon>Flavobacteriaceae</taxon>
        <taxon>Aquimarina</taxon>
    </lineage>
</organism>
<reference evidence="2 3" key="1">
    <citation type="submission" date="2016-10" db="EMBL/GenBank/DDBJ databases">
        <authorList>
            <person name="de Groot N.N."/>
        </authorList>
    </citation>
    <scope>NUCLEOTIDE SEQUENCE [LARGE SCALE GENOMIC DNA]</scope>
    <source>
        <strain evidence="2 3">DSM 25232</strain>
    </source>
</reference>
<dbReference type="AlphaFoldDB" id="A0A1H7WH39"/>
<keyword evidence="3" id="KW-1185">Reference proteome</keyword>
<sequence length="191" mass="20674">MDTGYFAHETAVIDSDCKIGKSTKIWHFSHIMSGSIIGEKCNIGQNVVISPEVVLGNNVKVQNNVSLYTGVTCDDNVFLGPSCVFTNVINPRSIVNRRGEYAKTHVGEGATIGANATIVCGNNIGKYAFIGAGSVITKEVKPYSLMVGNPAKQIGWMSEYGSRLVFDIKNKAVCSESKEQYELIDETVSKI</sequence>
<evidence type="ECO:0000313" key="3">
    <source>
        <dbReference type="Proteomes" id="UP000198521"/>
    </source>
</evidence>
<dbReference type="GO" id="GO:0016740">
    <property type="term" value="F:transferase activity"/>
    <property type="evidence" value="ECO:0007669"/>
    <property type="project" value="UniProtKB-KW"/>
</dbReference>
<dbReference type="OrthoDB" id="9801697at2"/>
<dbReference type="CDD" id="cd03358">
    <property type="entry name" value="LbH_WxcM_N_like"/>
    <property type="match status" value="1"/>
</dbReference>
<dbReference type="Gene3D" id="2.160.10.10">
    <property type="entry name" value="Hexapeptide repeat proteins"/>
    <property type="match status" value="1"/>
</dbReference>
<evidence type="ECO:0000313" key="2">
    <source>
        <dbReference type="EMBL" id="SEM20780.1"/>
    </source>
</evidence>
<dbReference type="Pfam" id="PF00132">
    <property type="entry name" value="Hexapep"/>
    <property type="match status" value="1"/>
</dbReference>
<proteinExistence type="inferred from homology"/>
<dbReference type="RefSeq" id="WP_091412439.1">
    <property type="nucleotide sequence ID" value="NZ_FOAB01000010.1"/>
</dbReference>
<gene>
    <name evidence="2" type="ORF">SAMN04487910_4441</name>
</gene>
<protein>
    <submittedName>
        <fullName evidence="2">UDP-2-acetamido-3-amino-2,3-dideoxy-glucuronate N-acetyltransferase</fullName>
    </submittedName>
</protein>
<dbReference type="Gene3D" id="2.20.70.110">
    <property type="match status" value="1"/>
</dbReference>
<dbReference type="PANTHER" id="PTHR43300">
    <property type="entry name" value="ACETYLTRANSFERASE"/>
    <property type="match status" value="1"/>
</dbReference>
<dbReference type="InterPro" id="IPR011004">
    <property type="entry name" value="Trimer_LpxA-like_sf"/>
</dbReference>
<dbReference type="Proteomes" id="UP000198521">
    <property type="component" value="Unassembled WGS sequence"/>
</dbReference>
<dbReference type="SUPFAM" id="SSF51161">
    <property type="entry name" value="Trimeric LpxA-like enzymes"/>
    <property type="match status" value="1"/>
</dbReference>
<dbReference type="PANTHER" id="PTHR43300:SF4">
    <property type="entry name" value="ACYL-[ACYL-CARRIER-PROTEIN]--UDP-N-ACETYLGLUCOSAMINE O-ACYLTRANSFERASE"/>
    <property type="match status" value="1"/>
</dbReference>
<name>A0A1H7WH39_AQUAM</name>
<accession>A0A1H7WH39</accession>
<dbReference type="InterPro" id="IPR050179">
    <property type="entry name" value="Trans_hexapeptide_repeat"/>
</dbReference>
<dbReference type="STRING" id="1038014.SAMN04487910_4441"/>
<keyword evidence="2" id="KW-0808">Transferase</keyword>
<dbReference type="EMBL" id="FOAB01000010">
    <property type="protein sequence ID" value="SEM20780.1"/>
    <property type="molecule type" value="Genomic_DNA"/>
</dbReference>
<comment type="similarity">
    <text evidence="1">Belongs to the transferase hexapeptide repeat family.</text>
</comment>
<dbReference type="InterPro" id="IPR001451">
    <property type="entry name" value="Hexapep"/>
</dbReference>